<name>A0A8J2KFA9_9HEXA</name>
<evidence type="ECO:0000313" key="3">
    <source>
        <dbReference type="Proteomes" id="UP000708208"/>
    </source>
</evidence>
<dbReference type="EMBL" id="CAJVCH010297238">
    <property type="protein sequence ID" value="CAG7785460.1"/>
    <property type="molecule type" value="Genomic_DNA"/>
</dbReference>
<dbReference type="AlphaFoldDB" id="A0A8J2KFA9"/>
<feature type="compositionally biased region" description="Polar residues" evidence="1">
    <location>
        <begin position="75"/>
        <end position="94"/>
    </location>
</feature>
<feature type="non-terminal residue" evidence="2">
    <location>
        <position position="1"/>
    </location>
</feature>
<evidence type="ECO:0000256" key="1">
    <source>
        <dbReference type="SAM" id="MobiDB-lite"/>
    </source>
</evidence>
<protein>
    <submittedName>
        <fullName evidence="2">Uncharacterized protein</fullName>
    </submittedName>
</protein>
<feature type="compositionally biased region" description="Polar residues" evidence="1">
    <location>
        <begin position="29"/>
        <end position="44"/>
    </location>
</feature>
<proteinExistence type="predicted"/>
<reference evidence="2" key="1">
    <citation type="submission" date="2021-06" db="EMBL/GenBank/DDBJ databases">
        <authorList>
            <person name="Hodson N. C."/>
            <person name="Mongue J. A."/>
            <person name="Jaron S. K."/>
        </authorList>
    </citation>
    <scope>NUCLEOTIDE SEQUENCE</scope>
</reference>
<evidence type="ECO:0000313" key="2">
    <source>
        <dbReference type="EMBL" id="CAG7785460.1"/>
    </source>
</evidence>
<organism evidence="2 3">
    <name type="scientific">Allacma fusca</name>
    <dbReference type="NCBI Taxonomy" id="39272"/>
    <lineage>
        <taxon>Eukaryota</taxon>
        <taxon>Metazoa</taxon>
        <taxon>Ecdysozoa</taxon>
        <taxon>Arthropoda</taxon>
        <taxon>Hexapoda</taxon>
        <taxon>Collembola</taxon>
        <taxon>Symphypleona</taxon>
        <taxon>Sminthuridae</taxon>
        <taxon>Allacma</taxon>
    </lineage>
</organism>
<sequence>IDSSKQPPGYAYTDNFSDPIIKSVESPDSPRTTTSSQFTVSGMTSCSSSSNDFTEVKQSSSGYSSSEGPTAVGSEVNTSNNNQAENSTLTSSPVQPLASPSIEKTGQASLEVFSNLFEKCLIQENASAEPALGSSLPENVDTGLLEGSTHNTFVLIKAKLTELFRLRQMGETVNNEMEIVLKDWLETNQHLGRD</sequence>
<feature type="region of interest" description="Disordered" evidence="1">
    <location>
        <begin position="1"/>
        <end position="101"/>
    </location>
</feature>
<accession>A0A8J2KFA9</accession>
<gene>
    <name evidence="2" type="ORF">AFUS01_LOCUS24083</name>
</gene>
<comment type="caution">
    <text evidence="2">The sequence shown here is derived from an EMBL/GenBank/DDBJ whole genome shotgun (WGS) entry which is preliminary data.</text>
</comment>
<keyword evidence="3" id="KW-1185">Reference proteome</keyword>
<dbReference type="Proteomes" id="UP000708208">
    <property type="component" value="Unassembled WGS sequence"/>
</dbReference>